<dbReference type="EMBL" id="OX465084">
    <property type="protein sequence ID" value="CAI9299556.1"/>
    <property type="molecule type" value="Genomic_DNA"/>
</dbReference>
<organism evidence="2 3">
    <name type="scientific">Lactuca saligna</name>
    <name type="common">Willowleaf lettuce</name>
    <dbReference type="NCBI Taxonomy" id="75948"/>
    <lineage>
        <taxon>Eukaryota</taxon>
        <taxon>Viridiplantae</taxon>
        <taxon>Streptophyta</taxon>
        <taxon>Embryophyta</taxon>
        <taxon>Tracheophyta</taxon>
        <taxon>Spermatophyta</taxon>
        <taxon>Magnoliopsida</taxon>
        <taxon>eudicotyledons</taxon>
        <taxon>Gunneridae</taxon>
        <taxon>Pentapetalae</taxon>
        <taxon>asterids</taxon>
        <taxon>campanulids</taxon>
        <taxon>Asterales</taxon>
        <taxon>Asteraceae</taxon>
        <taxon>Cichorioideae</taxon>
        <taxon>Cichorieae</taxon>
        <taxon>Lactucinae</taxon>
        <taxon>Lactuca</taxon>
    </lineage>
</organism>
<name>A0AA35ZVJ2_LACSI</name>
<evidence type="ECO:0000313" key="2">
    <source>
        <dbReference type="EMBL" id="CAI9299556.1"/>
    </source>
</evidence>
<feature type="compositionally biased region" description="Basic and acidic residues" evidence="1">
    <location>
        <begin position="141"/>
        <end position="156"/>
    </location>
</feature>
<accession>A0AA35ZVJ2</accession>
<dbReference type="AlphaFoldDB" id="A0AA35ZVJ2"/>
<evidence type="ECO:0000256" key="1">
    <source>
        <dbReference type="SAM" id="MobiDB-lite"/>
    </source>
</evidence>
<keyword evidence="3" id="KW-1185">Reference proteome</keyword>
<evidence type="ECO:0008006" key="4">
    <source>
        <dbReference type="Google" id="ProtNLM"/>
    </source>
</evidence>
<protein>
    <recommendedName>
        <fullName evidence="4">CCHC-type domain-containing protein</fullName>
    </recommendedName>
</protein>
<feature type="region of interest" description="Disordered" evidence="1">
    <location>
        <begin position="141"/>
        <end position="166"/>
    </location>
</feature>
<reference evidence="2" key="1">
    <citation type="submission" date="2023-04" db="EMBL/GenBank/DDBJ databases">
        <authorList>
            <person name="Vijverberg K."/>
            <person name="Xiong W."/>
            <person name="Schranz E."/>
        </authorList>
    </citation>
    <scope>NUCLEOTIDE SEQUENCE</scope>
</reference>
<evidence type="ECO:0000313" key="3">
    <source>
        <dbReference type="Proteomes" id="UP001177003"/>
    </source>
</evidence>
<gene>
    <name evidence="2" type="ORF">LSALG_LOCUS38259</name>
</gene>
<sequence>MDYKSPTFEGGESAMACLRWIRKMDQTFRSDEFTKEQKVNYAVRTFDKEALEWWDTNNARPNEVTRRAMTWEILSSMMISKYDTTFTKKSQFATDYFPTEEKFIRHYVEGLPFEYRAVMRLKNTLVETMDEAHKIENDIAIRDHTTSRSGEKRKWEGQSGSPEKQKFQKNGAKLTFYCKSIEPVCYNYRQMGHISTQCPNPKVQMGADEKKDEAPKVKARAFNMKTDEVIFGNPPS</sequence>
<proteinExistence type="predicted"/>
<dbReference type="Proteomes" id="UP001177003">
    <property type="component" value="Chromosome 8"/>
</dbReference>